<protein>
    <submittedName>
        <fullName evidence="2">Uncharacterized protein</fullName>
    </submittedName>
</protein>
<dbReference type="EMBL" id="HBIM01010758">
    <property type="protein sequence ID" value="CAE0411700.1"/>
    <property type="molecule type" value="Transcribed_RNA"/>
</dbReference>
<name>A0A7S3P6W0_9STRA</name>
<evidence type="ECO:0000313" key="2">
    <source>
        <dbReference type="EMBL" id="CAE0411700.1"/>
    </source>
</evidence>
<feature type="region of interest" description="Disordered" evidence="1">
    <location>
        <begin position="205"/>
        <end position="224"/>
    </location>
</feature>
<sequence>MDRMRLEDLDALGEDDLRQRMAGLQLPHMPEFLSAPPDQEVPATLPTIRVLVVADLDLPSAAALAEYTLQQRNQVFDATRIDLCIACGPFSRDEDLRAYQSRRQRKRNNKTVQQSPFVRSREETAALEGLVTAALSQLENIVCRVVFCPGSTDPITTILPGDDGREKLRLTPNSRNIHQQWLPLAPSLGCAGLLYLESPEKVVPVDKKEDPQAFTSDDDSEKEEDEETVEDILSEQIVGMQQSPEGYCSTLGRLLELAPPVHPALPFLSEQSQTILVTHYADLDNYDDAPANGSPSWAIEESRDLPWPMQDHDTFLNSLVANNLLCLEIASGSSAKRPPEWRKHRGGTSVLLPGSLRERGEFCLVDLAIVPANLEDSQESLDAGNSSTKFAWKVTDILFHSIDMLP</sequence>
<evidence type="ECO:0000256" key="1">
    <source>
        <dbReference type="SAM" id="MobiDB-lite"/>
    </source>
</evidence>
<reference evidence="2" key="1">
    <citation type="submission" date="2021-01" db="EMBL/GenBank/DDBJ databases">
        <authorList>
            <person name="Corre E."/>
            <person name="Pelletier E."/>
            <person name="Niang G."/>
            <person name="Scheremetjew M."/>
            <person name="Finn R."/>
            <person name="Kale V."/>
            <person name="Holt S."/>
            <person name="Cochrane G."/>
            <person name="Meng A."/>
            <person name="Brown T."/>
            <person name="Cohen L."/>
        </authorList>
    </citation>
    <scope>NUCLEOTIDE SEQUENCE</scope>
    <source>
        <strain evidence="2">CCMP127</strain>
    </source>
</reference>
<proteinExistence type="predicted"/>
<dbReference type="AlphaFoldDB" id="A0A7S3P6W0"/>
<gene>
    <name evidence="2" type="ORF">ACOF00016_LOCUS8988</name>
</gene>
<accession>A0A7S3P6W0</accession>
<organism evidence="2">
    <name type="scientific">Amphora coffeiformis</name>
    <dbReference type="NCBI Taxonomy" id="265554"/>
    <lineage>
        <taxon>Eukaryota</taxon>
        <taxon>Sar</taxon>
        <taxon>Stramenopiles</taxon>
        <taxon>Ochrophyta</taxon>
        <taxon>Bacillariophyta</taxon>
        <taxon>Bacillariophyceae</taxon>
        <taxon>Bacillariophycidae</taxon>
        <taxon>Thalassiophysales</taxon>
        <taxon>Catenulaceae</taxon>
        <taxon>Amphora</taxon>
    </lineage>
</organism>